<dbReference type="Proteomes" id="UP000027037">
    <property type="component" value="Unassembled WGS sequence"/>
</dbReference>
<dbReference type="eggNOG" id="COG4967">
    <property type="taxonomic scope" value="Bacteria"/>
</dbReference>
<evidence type="ECO:0000313" key="2">
    <source>
        <dbReference type="Proteomes" id="UP000027037"/>
    </source>
</evidence>
<keyword evidence="2" id="KW-1185">Reference proteome</keyword>
<dbReference type="RefSeq" id="WP_034798120.1">
    <property type="nucleotide sequence ID" value="NZ_AWFF01000063.1"/>
</dbReference>
<sequence>MKPDKGFVMADALLALMVASLLLTGLFGVTQNTLRMTRNAEKRLTATLIARSLLSNDQSHNATGTVSVSGIRYAWKITKRDRPPNPDDRVILTDTQIVITWPGRVDQGELSLSSASLRSLD</sequence>
<dbReference type="AlphaFoldDB" id="A0A062U4X7"/>
<gene>
    <name evidence="1" type="ORF">HY29_17915</name>
</gene>
<evidence type="ECO:0008006" key="3">
    <source>
        <dbReference type="Google" id="ProtNLM"/>
    </source>
</evidence>
<reference evidence="1 2" key="1">
    <citation type="journal article" date="2014" name="Antonie Van Leeuwenhoek">
        <title>Hyphomonas beringensis sp. nov. and Hyphomonas chukchiensis sp. nov., isolated from surface seawater of the Bering Sea and Chukchi Sea.</title>
        <authorList>
            <person name="Li C."/>
            <person name="Lai Q."/>
            <person name="Li G."/>
            <person name="Dong C."/>
            <person name="Wang J."/>
            <person name="Liao Y."/>
            <person name="Shao Z."/>
        </authorList>
    </citation>
    <scope>NUCLEOTIDE SEQUENCE [LARGE SCALE GENOMIC DNA]</scope>
    <source>
        <strain evidence="1 2">25B14_1</strain>
    </source>
</reference>
<name>A0A062U4X7_9PROT</name>
<dbReference type="STRING" id="1280946.HY29_17915"/>
<dbReference type="EMBL" id="AWFF01000063">
    <property type="protein sequence ID" value="KCZ52818.1"/>
    <property type="molecule type" value="Genomic_DNA"/>
</dbReference>
<comment type="caution">
    <text evidence="1">The sequence shown here is derived from an EMBL/GenBank/DDBJ whole genome shotgun (WGS) entry which is preliminary data.</text>
</comment>
<organism evidence="1 2">
    <name type="scientific">Hyphomonas beringensis</name>
    <dbReference type="NCBI Taxonomy" id="1280946"/>
    <lineage>
        <taxon>Bacteria</taxon>
        <taxon>Pseudomonadati</taxon>
        <taxon>Pseudomonadota</taxon>
        <taxon>Alphaproteobacteria</taxon>
        <taxon>Hyphomonadales</taxon>
        <taxon>Hyphomonadaceae</taxon>
        <taxon>Hyphomonas</taxon>
    </lineage>
</organism>
<proteinExistence type="predicted"/>
<protein>
    <recommendedName>
        <fullName evidence="3">Type II secretion system protein GspI C-terminal domain-containing protein</fullName>
    </recommendedName>
</protein>
<evidence type="ECO:0000313" key="1">
    <source>
        <dbReference type="EMBL" id="KCZ52818.1"/>
    </source>
</evidence>
<accession>A0A062U4X7</accession>